<dbReference type="HOGENOM" id="CLU_101320_1_0_10"/>
<dbReference type="Pfam" id="PF01797">
    <property type="entry name" value="Y1_Tnp"/>
    <property type="match status" value="1"/>
</dbReference>
<proteinExistence type="predicted"/>
<dbReference type="KEGG" id="evi:Echvi_1194"/>
<evidence type="ECO:0000313" key="3">
    <source>
        <dbReference type="Proteomes" id="UP000010796"/>
    </source>
</evidence>
<dbReference type="OrthoDB" id="9797997at2"/>
<feature type="domain" description="Transposase IS200-like" evidence="1">
    <location>
        <begin position="4"/>
        <end position="118"/>
    </location>
</feature>
<sequence>MSSYRQLFYHLVFGTKLREPSIPDKYCLELYKYIWGIVKAKKCQLYQINGIENHIHLLVDINPQISLVDFIKDLKVSSSTWMRKHPKFPNWNGWSVGYGAFTLSVKEKDRIINYIKKQKEHHESTTFVDEYKKLLNEHGIPFEEKYLFE</sequence>
<evidence type="ECO:0000259" key="1">
    <source>
        <dbReference type="SMART" id="SM01321"/>
    </source>
</evidence>
<dbReference type="GO" id="GO:0003677">
    <property type="term" value="F:DNA binding"/>
    <property type="evidence" value="ECO:0007669"/>
    <property type="project" value="InterPro"/>
</dbReference>
<dbReference type="GO" id="GO:0006313">
    <property type="term" value="P:DNA transposition"/>
    <property type="evidence" value="ECO:0007669"/>
    <property type="project" value="InterPro"/>
</dbReference>
<dbReference type="SUPFAM" id="SSF143422">
    <property type="entry name" value="Transposase IS200-like"/>
    <property type="match status" value="1"/>
</dbReference>
<dbReference type="Gene3D" id="3.30.70.1290">
    <property type="entry name" value="Transposase IS200-like"/>
    <property type="match status" value="1"/>
</dbReference>
<dbReference type="InterPro" id="IPR002686">
    <property type="entry name" value="Transposase_17"/>
</dbReference>
<gene>
    <name evidence="2" type="ordered locus">Echvi_1194</name>
</gene>
<dbReference type="eggNOG" id="COG1943">
    <property type="taxonomic scope" value="Bacteria"/>
</dbReference>
<keyword evidence="3" id="KW-1185">Reference proteome</keyword>
<dbReference type="PANTHER" id="PTHR33360:SF2">
    <property type="entry name" value="TRANSPOSASE FOR INSERTION SEQUENCE ELEMENT IS200"/>
    <property type="match status" value="1"/>
</dbReference>
<accession>L0FXT7</accession>
<dbReference type="EMBL" id="CP003346">
    <property type="protein sequence ID" value="AGA77465.1"/>
    <property type="molecule type" value="Genomic_DNA"/>
</dbReference>
<dbReference type="AlphaFoldDB" id="L0FXT7"/>
<dbReference type="PANTHER" id="PTHR33360">
    <property type="entry name" value="TRANSPOSASE FOR INSERTION SEQUENCE ELEMENT IS200"/>
    <property type="match status" value="1"/>
</dbReference>
<dbReference type="RefSeq" id="WP_015265029.1">
    <property type="nucleotide sequence ID" value="NC_019904.1"/>
</dbReference>
<name>L0FXT7_ECHVK</name>
<dbReference type="Proteomes" id="UP000010796">
    <property type="component" value="Chromosome"/>
</dbReference>
<dbReference type="PATRIC" id="fig|926556.3.peg.1262"/>
<dbReference type="NCBIfam" id="NF033573">
    <property type="entry name" value="transpos_IS200"/>
    <property type="match status" value="1"/>
</dbReference>
<evidence type="ECO:0000313" key="2">
    <source>
        <dbReference type="EMBL" id="AGA77465.1"/>
    </source>
</evidence>
<dbReference type="GO" id="GO:0004803">
    <property type="term" value="F:transposase activity"/>
    <property type="evidence" value="ECO:0007669"/>
    <property type="project" value="InterPro"/>
</dbReference>
<reference evidence="3" key="1">
    <citation type="submission" date="2012-02" db="EMBL/GenBank/DDBJ databases">
        <title>The complete genome of Echinicola vietnamensis DSM 17526.</title>
        <authorList>
            <person name="Lucas S."/>
            <person name="Copeland A."/>
            <person name="Lapidus A."/>
            <person name="Glavina del Rio T."/>
            <person name="Dalin E."/>
            <person name="Tice H."/>
            <person name="Bruce D."/>
            <person name="Goodwin L."/>
            <person name="Pitluck S."/>
            <person name="Peters L."/>
            <person name="Ovchinnikova G."/>
            <person name="Teshima H."/>
            <person name="Kyrpides N."/>
            <person name="Mavromatis K."/>
            <person name="Ivanova N."/>
            <person name="Brettin T."/>
            <person name="Detter J.C."/>
            <person name="Han C."/>
            <person name="Larimer F."/>
            <person name="Land M."/>
            <person name="Hauser L."/>
            <person name="Markowitz V."/>
            <person name="Cheng J.-F."/>
            <person name="Hugenholtz P."/>
            <person name="Woyke T."/>
            <person name="Wu D."/>
            <person name="Brambilla E."/>
            <person name="Klenk H.-P."/>
            <person name="Eisen J.A."/>
        </authorList>
    </citation>
    <scope>NUCLEOTIDE SEQUENCE [LARGE SCALE GENOMIC DNA]</scope>
    <source>
        <strain evidence="3">DSM 17526 / LMG 23754 / KMM 6221</strain>
    </source>
</reference>
<dbReference type="SMART" id="SM01321">
    <property type="entry name" value="Y1_Tnp"/>
    <property type="match status" value="1"/>
</dbReference>
<organism evidence="2 3">
    <name type="scientific">Echinicola vietnamensis (strain DSM 17526 / LMG 23754 / KMM 6221)</name>
    <dbReference type="NCBI Taxonomy" id="926556"/>
    <lineage>
        <taxon>Bacteria</taxon>
        <taxon>Pseudomonadati</taxon>
        <taxon>Bacteroidota</taxon>
        <taxon>Cytophagia</taxon>
        <taxon>Cytophagales</taxon>
        <taxon>Cyclobacteriaceae</taxon>
        <taxon>Echinicola</taxon>
    </lineage>
</organism>
<dbReference type="InterPro" id="IPR036515">
    <property type="entry name" value="Transposase_17_sf"/>
</dbReference>
<protein>
    <submittedName>
        <fullName evidence="2">Transposase</fullName>
    </submittedName>
</protein>